<feature type="domain" description="Orn/Lys/Arg decarboxylases family 1 pyridoxal-P attachment site" evidence="6">
    <location>
        <begin position="123"/>
        <end position="422"/>
    </location>
</feature>
<keyword evidence="4" id="KW-0663">Pyridoxal phosphate</keyword>
<evidence type="ECO:0000313" key="8">
    <source>
        <dbReference type="EMBL" id="XAI82136.1"/>
    </source>
</evidence>
<keyword evidence="3" id="KW-0210">Decarboxylase</keyword>
<dbReference type="EMBL" id="PP748646">
    <property type="protein sequence ID" value="XAI82136.1"/>
    <property type="molecule type" value="mRNA"/>
</dbReference>
<evidence type="ECO:0000256" key="3">
    <source>
        <dbReference type="ARBA" id="ARBA00022793"/>
    </source>
</evidence>
<proteinExistence type="evidence at transcript level"/>
<accession>A0AAU6W4J5</accession>
<sequence length="607" mass="65561">MASLSIASLSLSFVGYANNQTLRKRKETVLAQGRSNLEQVKPLPQELNINGTKATNLEQVKPLPQELNINGTKATNLEQVTPLAKELNINGKNGAVVTNGIRTNERTVVSKPHDLAQNPVTTTPFLSALKAAAEKNAASFHFPGHNRGHAAPPSLIDLIGLRPFMYDLTGLPDIDALSCPKGPILEAQQEAAKLFGASETWFLVGGTTCGVLAAIMGTCSPGDHIILTRNCHVSAISAMVLCGAVPKYMIPEYNSNWDVAGGITLSQVKEAIEELEMEGQKPAAIFITSPTFQGICSNIGEISRLCHSYGIPLIVDEAHGAHLGFHPDMPRSALSQGADLVVQSTHKVLPALSQSSMLHISGNFVSRDRISRCLQILQSTSANNLLLASLDAARAQLAENPIDIFEEPLDIAREARSLIKNIPHIGLLGLETFPKFEEMDPMRLTVGFWQLGLSGYEACEILERHQGVVPEMIGTKSITLPFNLGTRRDHVRRLAAGLEELSARSFQVAGMDKSVVTEGHEVFADVTVHLNPRDAFFAKKRTVSIRESLGKVCGELICPFPPGIPVMIPGEIITEKVLNYILDVKRKGIVVSGASDPLLTTIVICDV</sequence>
<evidence type="ECO:0000256" key="5">
    <source>
        <dbReference type="ARBA" id="ARBA00023239"/>
    </source>
</evidence>
<evidence type="ECO:0000256" key="4">
    <source>
        <dbReference type="ARBA" id="ARBA00022898"/>
    </source>
</evidence>
<organism evidence="8">
    <name type="scientific">Flueggea suffruticosa</name>
    <dbReference type="NCBI Taxonomy" id="283120"/>
    <lineage>
        <taxon>Eukaryota</taxon>
        <taxon>Viridiplantae</taxon>
        <taxon>Streptophyta</taxon>
        <taxon>Embryophyta</taxon>
        <taxon>Tracheophyta</taxon>
        <taxon>Spermatophyta</taxon>
        <taxon>Magnoliopsida</taxon>
        <taxon>eudicotyledons</taxon>
        <taxon>Gunneridae</taxon>
        <taxon>Pentapetalae</taxon>
        <taxon>rosids</taxon>
        <taxon>fabids</taxon>
        <taxon>Malpighiales</taxon>
        <taxon>Phyllanthaceae</taxon>
        <taxon>Phyllanthoideae</taxon>
        <taxon>Phyllantheae</taxon>
        <taxon>Flueggea</taxon>
    </lineage>
</organism>
<feature type="domain" description="Orn/Lys/Arg decarboxylase C-terminal" evidence="7">
    <location>
        <begin position="498"/>
        <end position="582"/>
    </location>
</feature>
<dbReference type="GO" id="GO:0016831">
    <property type="term" value="F:carboxy-lyase activity"/>
    <property type="evidence" value="ECO:0007669"/>
    <property type="project" value="UniProtKB-KW"/>
</dbReference>
<dbReference type="Pfam" id="PF03711">
    <property type="entry name" value="OKR_DC_1_C"/>
    <property type="match status" value="1"/>
</dbReference>
<comment type="similarity">
    <text evidence="2">Belongs to the Orn/Lys/Arg decarboxylase class-I family.</text>
</comment>
<dbReference type="CDD" id="cd00615">
    <property type="entry name" value="Orn_deC_like"/>
    <property type="match status" value="1"/>
</dbReference>
<dbReference type="InterPro" id="IPR000310">
    <property type="entry name" value="Orn/Lys/Arg_deCO2ase_major_dom"/>
</dbReference>
<dbReference type="PANTHER" id="PTHR43277:SF4">
    <property type="entry name" value="ARGININE DECARBOXYLASE"/>
    <property type="match status" value="1"/>
</dbReference>
<dbReference type="PANTHER" id="PTHR43277">
    <property type="entry name" value="ARGININE DECARBOXYLASE"/>
    <property type="match status" value="1"/>
</dbReference>
<dbReference type="Pfam" id="PF01276">
    <property type="entry name" value="OKR_DC_1"/>
    <property type="match status" value="1"/>
</dbReference>
<dbReference type="InterPro" id="IPR008286">
    <property type="entry name" value="Prn/Lys/Arg_de-COase_C"/>
</dbReference>
<dbReference type="Gene3D" id="3.90.100.10">
    <property type="entry name" value="Orn/Lys/Arg decarboxylase, C-terminal domain"/>
    <property type="match status" value="1"/>
</dbReference>
<reference evidence="8" key="1">
    <citation type="journal article" date="2024" name="bioRxiv">
        <title>Nonsymmetric formation of #1-piperideine from lysine in plants via a bacterial-like PLP-dependent enzyme.</title>
        <authorList>
            <person name="Wood C.X."/>
            <person name="Daza O.S."/>
            <person name="Newling K."/>
            <person name="James S."/>
            <person name="Unsworth W.P."/>
            <person name="Lichman B.R."/>
        </authorList>
    </citation>
    <scope>NUCLEOTIDE SEQUENCE</scope>
</reference>
<dbReference type="SUPFAM" id="SSF55904">
    <property type="entry name" value="Ornithine decarboxylase C-terminal domain"/>
    <property type="match status" value="1"/>
</dbReference>
<dbReference type="Gene3D" id="3.40.640.10">
    <property type="entry name" value="Type I PLP-dependent aspartate aminotransferase-like (Major domain)"/>
    <property type="match status" value="1"/>
</dbReference>
<evidence type="ECO:0000259" key="7">
    <source>
        <dbReference type="Pfam" id="PF03711"/>
    </source>
</evidence>
<evidence type="ECO:0000259" key="6">
    <source>
        <dbReference type="Pfam" id="PF01276"/>
    </source>
</evidence>
<dbReference type="SUPFAM" id="SSF53383">
    <property type="entry name" value="PLP-dependent transferases"/>
    <property type="match status" value="1"/>
</dbReference>
<dbReference type="InterPro" id="IPR015421">
    <property type="entry name" value="PyrdxlP-dep_Trfase_major"/>
</dbReference>
<dbReference type="InterPro" id="IPR052357">
    <property type="entry name" value="Orn_Lys_Arg_decarboxylase-I"/>
</dbReference>
<dbReference type="AlphaFoldDB" id="A0AAU6W4J5"/>
<dbReference type="InterPro" id="IPR015424">
    <property type="entry name" value="PyrdxlP-dep_Trfase"/>
</dbReference>
<evidence type="ECO:0000256" key="1">
    <source>
        <dbReference type="ARBA" id="ARBA00001933"/>
    </source>
</evidence>
<dbReference type="InterPro" id="IPR036633">
    <property type="entry name" value="Prn/Lys/Arg_de-COase_C_sf"/>
</dbReference>
<protein>
    <submittedName>
        <fullName evidence="8">Piperideine synthase</fullName>
    </submittedName>
</protein>
<evidence type="ECO:0000256" key="2">
    <source>
        <dbReference type="ARBA" id="ARBA00010671"/>
    </source>
</evidence>
<name>A0AAU6W4J5_9ROSI</name>
<gene>
    <name evidence="8" type="primary">PS</name>
</gene>
<comment type="cofactor">
    <cofactor evidence="1">
        <name>pyridoxal 5'-phosphate</name>
        <dbReference type="ChEBI" id="CHEBI:597326"/>
    </cofactor>
</comment>
<keyword evidence="5" id="KW-0456">Lyase</keyword>